<dbReference type="SUPFAM" id="SSF53448">
    <property type="entry name" value="Nucleotide-diphospho-sugar transferases"/>
    <property type="match status" value="1"/>
</dbReference>
<keyword evidence="6" id="KW-1185">Reference proteome</keyword>
<dbReference type="GO" id="GO:0043814">
    <property type="term" value="F:phospholactate guanylyltransferase activity"/>
    <property type="evidence" value="ECO:0007669"/>
    <property type="project" value="UniProtKB-EC"/>
</dbReference>
<keyword evidence="3" id="KW-0547">Nucleotide-binding</keyword>
<dbReference type="InterPro" id="IPR002835">
    <property type="entry name" value="CofC"/>
</dbReference>
<evidence type="ECO:0000313" key="6">
    <source>
        <dbReference type="Proteomes" id="UP001054811"/>
    </source>
</evidence>
<evidence type="ECO:0000256" key="2">
    <source>
        <dbReference type="ARBA" id="ARBA00022695"/>
    </source>
</evidence>
<dbReference type="NCBIfam" id="TIGR03552">
    <property type="entry name" value="F420_cofC"/>
    <property type="match status" value="1"/>
</dbReference>
<dbReference type="Pfam" id="PF01983">
    <property type="entry name" value="CofC"/>
    <property type="match status" value="1"/>
</dbReference>
<evidence type="ECO:0000256" key="4">
    <source>
        <dbReference type="ARBA" id="ARBA00023134"/>
    </source>
</evidence>
<reference evidence="5" key="1">
    <citation type="submission" date="2022-01" db="EMBL/GenBank/DDBJ databases">
        <title>Microbacterium eymi and Microbacterium rhizovicinus sp. nov., isolated from the rhizospheric soil of Elymus tsukushiensis, a plant native to the Dokdo Islands, Republic of Korea.</title>
        <authorList>
            <person name="Hwang Y.J."/>
        </authorList>
    </citation>
    <scope>NUCLEOTIDE SEQUENCE</scope>
    <source>
        <strain evidence="5">KUDC0405</strain>
    </source>
</reference>
<proteinExistence type="predicted"/>
<name>A0ABY5NH66_9MICO</name>
<protein>
    <submittedName>
        <fullName evidence="5">2-phospho-L-lactate guanylyltransferase</fullName>
        <ecNumber evidence="5">2.7.7.68</ecNumber>
    </submittedName>
</protein>
<dbReference type="PANTHER" id="PTHR40392:SF1">
    <property type="entry name" value="2-PHOSPHO-L-LACTATE GUANYLYLTRANSFERASE"/>
    <property type="match status" value="1"/>
</dbReference>
<gene>
    <name evidence="5" type="primary">cofC</name>
    <name evidence="5" type="ORF">L2X98_28680</name>
</gene>
<accession>A0ABY5NH66</accession>
<dbReference type="Gene3D" id="3.90.550.10">
    <property type="entry name" value="Spore Coat Polysaccharide Biosynthesis Protein SpsA, Chain A"/>
    <property type="match status" value="1"/>
</dbReference>
<evidence type="ECO:0000313" key="5">
    <source>
        <dbReference type="EMBL" id="UUT34520.1"/>
    </source>
</evidence>
<dbReference type="Proteomes" id="UP001054811">
    <property type="component" value="Chromosome"/>
</dbReference>
<evidence type="ECO:0000256" key="3">
    <source>
        <dbReference type="ARBA" id="ARBA00022741"/>
    </source>
</evidence>
<dbReference type="RefSeq" id="WP_259611045.1">
    <property type="nucleotide sequence ID" value="NZ_CP091139.2"/>
</dbReference>
<keyword evidence="1 5" id="KW-0808">Transferase</keyword>
<sequence length="218" mass="21945">MHDNTERTPEFCTGWTVVIPVKHAAHGKSRLSAAGRDRAALARAIALDTIAAACGVCAVWVVTDDADIGAAARALGATVVPEGERRGLNAAIAAGITAAAAALPNAHRAALLGDLPALRGTDLAAALRAAASVDRAVVPDAEATGSTLVTARAGVAWESAFGEGSLARHVALGCVVMDAAASLRRDIDTVDQLESAAGLGLGPRTATVFTGRRDAAEL</sequence>
<keyword evidence="2 5" id="KW-0548">Nucleotidyltransferase</keyword>
<organism evidence="5 6">
    <name type="scientific">Microbacterium elymi</name>
    <dbReference type="NCBI Taxonomy" id="2909587"/>
    <lineage>
        <taxon>Bacteria</taxon>
        <taxon>Bacillati</taxon>
        <taxon>Actinomycetota</taxon>
        <taxon>Actinomycetes</taxon>
        <taxon>Micrococcales</taxon>
        <taxon>Microbacteriaceae</taxon>
        <taxon>Microbacterium</taxon>
    </lineage>
</organism>
<evidence type="ECO:0000256" key="1">
    <source>
        <dbReference type="ARBA" id="ARBA00022679"/>
    </source>
</evidence>
<keyword evidence="4" id="KW-0342">GTP-binding</keyword>
<dbReference type="InterPro" id="IPR029044">
    <property type="entry name" value="Nucleotide-diphossugar_trans"/>
</dbReference>
<dbReference type="EMBL" id="CP091139">
    <property type="protein sequence ID" value="UUT34520.1"/>
    <property type="molecule type" value="Genomic_DNA"/>
</dbReference>
<dbReference type="PANTHER" id="PTHR40392">
    <property type="entry name" value="2-PHOSPHO-L-LACTATE GUANYLYLTRANSFERASE"/>
    <property type="match status" value="1"/>
</dbReference>
<dbReference type="EC" id="2.7.7.68" evidence="5"/>